<gene>
    <name evidence="6" type="ORF">A4R43_22820</name>
</gene>
<dbReference type="InterPro" id="IPR016169">
    <property type="entry name" value="FAD-bd_PCMH_sub2"/>
</dbReference>
<name>A0A344LAA7_9PSEU</name>
<dbReference type="PROSITE" id="PS51387">
    <property type="entry name" value="FAD_PCMH"/>
    <property type="match status" value="1"/>
</dbReference>
<dbReference type="PANTHER" id="PTHR42934:SF2">
    <property type="entry name" value="GLYCOLATE OXIDASE SUBUNIT GLCD"/>
    <property type="match status" value="1"/>
</dbReference>
<evidence type="ECO:0000256" key="2">
    <source>
        <dbReference type="ARBA" id="ARBA00022630"/>
    </source>
</evidence>
<keyword evidence="2" id="KW-0285">Flavoprotein</keyword>
<evidence type="ECO:0000256" key="4">
    <source>
        <dbReference type="ARBA" id="ARBA00023002"/>
    </source>
</evidence>
<dbReference type="PANTHER" id="PTHR42934">
    <property type="entry name" value="GLYCOLATE OXIDASE SUBUNIT GLCD"/>
    <property type="match status" value="1"/>
</dbReference>
<dbReference type="InterPro" id="IPR036318">
    <property type="entry name" value="FAD-bd_PCMH-like_sf"/>
</dbReference>
<dbReference type="InterPro" id="IPR051914">
    <property type="entry name" value="FAD-linked_OxidoTrans_Type4"/>
</dbReference>
<dbReference type="GO" id="GO:0016491">
    <property type="term" value="F:oxidoreductase activity"/>
    <property type="evidence" value="ECO:0007669"/>
    <property type="project" value="UniProtKB-KW"/>
</dbReference>
<evidence type="ECO:0000313" key="6">
    <source>
        <dbReference type="EMBL" id="AXB44981.1"/>
    </source>
</evidence>
<dbReference type="InterPro" id="IPR016166">
    <property type="entry name" value="FAD-bd_PCMH"/>
</dbReference>
<dbReference type="InterPro" id="IPR004113">
    <property type="entry name" value="FAD-bd_oxidored_4_C"/>
</dbReference>
<dbReference type="InterPro" id="IPR016171">
    <property type="entry name" value="Vanillyl_alc_oxidase_C-sub2"/>
</dbReference>
<keyword evidence="4" id="KW-0560">Oxidoreductase</keyword>
<reference evidence="6 7" key="1">
    <citation type="submission" date="2016-04" db="EMBL/GenBank/DDBJ databases">
        <title>Complete genome sequence and analysis of deep-sea sediment isolate, Amycolatopsis sp. WP1.</title>
        <authorList>
            <person name="Wang H."/>
            <person name="Chen S."/>
            <person name="Wu Q."/>
        </authorList>
    </citation>
    <scope>NUCLEOTIDE SEQUENCE [LARGE SCALE GENOMIC DNA]</scope>
    <source>
        <strain evidence="6 7">WP1</strain>
    </source>
</reference>
<dbReference type="Pfam" id="PF02913">
    <property type="entry name" value="FAD-oxidase_C"/>
    <property type="match status" value="1"/>
</dbReference>
<dbReference type="OrthoDB" id="9811557at2"/>
<evidence type="ECO:0000259" key="5">
    <source>
        <dbReference type="PROSITE" id="PS51387"/>
    </source>
</evidence>
<keyword evidence="3" id="KW-0274">FAD</keyword>
<keyword evidence="7" id="KW-1185">Reference proteome</keyword>
<accession>A0A344LAA7</accession>
<dbReference type="Gene3D" id="3.30.465.10">
    <property type="match status" value="1"/>
</dbReference>
<dbReference type="FunFam" id="1.10.45.10:FF:000001">
    <property type="entry name" value="D-lactate dehydrogenase mitochondrial"/>
    <property type="match status" value="1"/>
</dbReference>
<evidence type="ECO:0000313" key="7">
    <source>
        <dbReference type="Proteomes" id="UP000250434"/>
    </source>
</evidence>
<organism evidence="6 7">
    <name type="scientific">Amycolatopsis albispora</name>
    <dbReference type="NCBI Taxonomy" id="1804986"/>
    <lineage>
        <taxon>Bacteria</taxon>
        <taxon>Bacillati</taxon>
        <taxon>Actinomycetota</taxon>
        <taxon>Actinomycetes</taxon>
        <taxon>Pseudonocardiales</taxon>
        <taxon>Pseudonocardiaceae</taxon>
        <taxon>Amycolatopsis</taxon>
    </lineage>
</organism>
<feature type="domain" description="FAD-binding PCMH-type" evidence="5">
    <location>
        <begin position="40"/>
        <end position="219"/>
    </location>
</feature>
<dbReference type="SUPFAM" id="SSF56176">
    <property type="entry name" value="FAD-binding/transporter-associated domain-like"/>
    <property type="match status" value="1"/>
</dbReference>
<sequence length="466" mass="49091">MNDSGSGGFEQRLADIVGQANLLTGEAVGEDYAHDECLTVEPAKPRYVAKPATAEETAELLKAAGEHRVPVTARGSGSGLSGAARPRPDGLLISFERMNQVLEVDADNHVAVVQPGVTLAELDEKTAAAGLSYTVYPGELSASVGGNVGTNAGGMRAVKYGVTRHNVLGLQAALPSGELIRTGGKTTKTSTGYDLTQLIIGSEGTLALATEVIVRLHPRLPHGATVLAPFGDLDQVVRAVPKIIASGLDPHILEYIDNLTMAAIVYKEQLSLGVPDEVRDASQAYLVVSLENRDNDRLHADVEILGELLGALGAADVYVLEGPAARKLIEAREKAFWTAKSVGADDVIDVVIPRAEMPAFLAKVRELATASESGAVGCGHAGDGNVHLGIFQKDPAKRRALLHEIFAAGMAAGGSISGEHGIGHAKKEHFLELEDPAKIELMRRIKQSFDPLGILNPGVLFDQESQ</sequence>
<evidence type="ECO:0000256" key="3">
    <source>
        <dbReference type="ARBA" id="ARBA00022827"/>
    </source>
</evidence>
<evidence type="ECO:0000256" key="1">
    <source>
        <dbReference type="ARBA" id="ARBA00001974"/>
    </source>
</evidence>
<dbReference type="EMBL" id="CP015163">
    <property type="protein sequence ID" value="AXB44981.1"/>
    <property type="molecule type" value="Genomic_DNA"/>
</dbReference>
<dbReference type="GO" id="GO:0071949">
    <property type="term" value="F:FAD binding"/>
    <property type="evidence" value="ECO:0007669"/>
    <property type="project" value="InterPro"/>
</dbReference>
<dbReference type="Proteomes" id="UP000250434">
    <property type="component" value="Chromosome"/>
</dbReference>
<dbReference type="Gene3D" id="3.30.70.2740">
    <property type="match status" value="1"/>
</dbReference>
<proteinExistence type="predicted"/>
<dbReference type="InterPro" id="IPR006094">
    <property type="entry name" value="Oxid_FAD_bind_N"/>
</dbReference>
<protein>
    <submittedName>
        <fullName evidence="6">FAD-binding protein</fullName>
    </submittedName>
</protein>
<dbReference type="RefSeq" id="WP_113694241.1">
    <property type="nucleotide sequence ID" value="NZ_CP015163.1"/>
</dbReference>
<dbReference type="Pfam" id="PF01565">
    <property type="entry name" value="FAD_binding_4"/>
    <property type="match status" value="1"/>
</dbReference>
<dbReference type="SUPFAM" id="SSF55103">
    <property type="entry name" value="FAD-linked oxidases, C-terminal domain"/>
    <property type="match status" value="1"/>
</dbReference>
<dbReference type="KEGG" id="aab:A4R43_22820"/>
<dbReference type="Gene3D" id="1.10.45.10">
    <property type="entry name" value="Vanillyl-alcohol Oxidase, Chain A, domain 4"/>
    <property type="match status" value="1"/>
</dbReference>
<dbReference type="InterPro" id="IPR016164">
    <property type="entry name" value="FAD-linked_Oxase-like_C"/>
</dbReference>
<comment type="cofactor">
    <cofactor evidence="1">
        <name>FAD</name>
        <dbReference type="ChEBI" id="CHEBI:57692"/>
    </cofactor>
</comment>
<dbReference type="AlphaFoldDB" id="A0A344LAA7"/>